<reference evidence="1" key="1">
    <citation type="submission" date="2021-06" db="EMBL/GenBank/DDBJ databases">
        <authorList>
            <person name="Kallberg Y."/>
            <person name="Tangrot J."/>
            <person name="Rosling A."/>
        </authorList>
    </citation>
    <scope>NUCLEOTIDE SEQUENCE</scope>
    <source>
        <strain evidence="1">IN212</strain>
    </source>
</reference>
<dbReference type="Proteomes" id="UP000789396">
    <property type="component" value="Unassembled WGS sequence"/>
</dbReference>
<name>A0A9N9J240_9GLOM</name>
<evidence type="ECO:0000313" key="1">
    <source>
        <dbReference type="EMBL" id="CAG8758883.1"/>
    </source>
</evidence>
<gene>
    <name evidence="1" type="ORF">RFULGI_LOCUS14151</name>
</gene>
<evidence type="ECO:0000313" key="2">
    <source>
        <dbReference type="Proteomes" id="UP000789396"/>
    </source>
</evidence>
<accession>A0A9N9J240</accession>
<protein>
    <submittedName>
        <fullName evidence="1">5954_t:CDS:1</fullName>
    </submittedName>
</protein>
<organism evidence="1 2">
    <name type="scientific">Racocetra fulgida</name>
    <dbReference type="NCBI Taxonomy" id="60492"/>
    <lineage>
        <taxon>Eukaryota</taxon>
        <taxon>Fungi</taxon>
        <taxon>Fungi incertae sedis</taxon>
        <taxon>Mucoromycota</taxon>
        <taxon>Glomeromycotina</taxon>
        <taxon>Glomeromycetes</taxon>
        <taxon>Diversisporales</taxon>
        <taxon>Gigasporaceae</taxon>
        <taxon>Racocetra</taxon>
    </lineage>
</organism>
<proteinExistence type="predicted"/>
<feature type="non-terminal residue" evidence="1">
    <location>
        <position position="119"/>
    </location>
</feature>
<keyword evidence="2" id="KW-1185">Reference proteome</keyword>
<comment type="caution">
    <text evidence="1">The sequence shown here is derived from an EMBL/GenBank/DDBJ whole genome shotgun (WGS) entry which is preliminary data.</text>
</comment>
<dbReference type="EMBL" id="CAJVPZ010040128">
    <property type="protein sequence ID" value="CAG8758883.1"/>
    <property type="molecule type" value="Genomic_DNA"/>
</dbReference>
<dbReference type="OrthoDB" id="45007at2759"/>
<sequence>MLVVWEANCALKDVRIRWYENRPSDGISVLLGTSNILVPLKLDDYHHVYKAIIGPFESISNYEYEIIHKENERKPEAIIVSNSFQFFPVLPNDSNSSAYPIKIVAFSDNQFGLTVFNRL</sequence>
<dbReference type="AlphaFoldDB" id="A0A9N9J240"/>